<organism evidence="14 15">
    <name type="scientific">Candidatus Phycorickettsia trachydisci</name>
    <dbReference type="NCBI Taxonomy" id="2115978"/>
    <lineage>
        <taxon>Bacteria</taxon>
        <taxon>Pseudomonadati</taxon>
        <taxon>Pseudomonadota</taxon>
        <taxon>Alphaproteobacteria</taxon>
        <taxon>Rickettsiales</taxon>
        <taxon>Rickettsiaceae</taxon>
        <taxon>Candidatus Phycorickettsia</taxon>
    </lineage>
</organism>
<dbReference type="Gene3D" id="3.40.1280.10">
    <property type="match status" value="1"/>
</dbReference>
<proteinExistence type="inferred from homology"/>
<dbReference type="OrthoDB" id="9815641at2"/>
<dbReference type="NCBIfam" id="TIGR00046">
    <property type="entry name" value="RsmE family RNA methyltransferase"/>
    <property type="match status" value="1"/>
</dbReference>
<dbReference type="CDD" id="cd18084">
    <property type="entry name" value="RsmE-like"/>
    <property type="match status" value="1"/>
</dbReference>
<dbReference type="Pfam" id="PF04452">
    <property type="entry name" value="Methyltrans_RNA"/>
    <property type="match status" value="1"/>
</dbReference>
<dbReference type="PANTHER" id="PTHR30027">
    <property type="entry name" value="RIBOSOMAL RNA SMALL SUBUNIT METHYLTRANSFERASE E"/>
    <property type="match status" value="1"/>
</dbReference>
<gene>
    <name evidence="14" type="ORF">phytr_5400</name>
</gene>
<dbReference type="RefSeq" id="WP_106874346.1">
    <property type="nucleotide sequence ID" value="NZ_CP027845.1"/>
</dbReference>
<evidence type="ECO:0000256" key="4">
    <source>
        <dbReference type="ARBA" id="ARBA00013673"/>
    </source>
</evidence>
<dbReference type="PANTHER" id="PTHR30027:SF3">
    <property type="entry name" value="16S RRNA (URACIL(1498)-N(3))-METHYLTRANSFERASE"/>
    <property type="match status" value="1"/>
</dbReference>
<dbReference type="InterPro" id="IPR029028">
    <property type="entry name" value="Alpha/beta_knot_MTases"/>
</dbReference>
<evidence type="ECO:0000256" key="10">
    <source>
        <dbReference type="ARBA" id="ARBA00025699"/>
    </source>
</evidence>
<keyword evidence="9 12" id="KW-0949">S-adenosyl-L-methionine</keyword>
<dbReference type="Proteomes" id="UP000241762">
    <property type="component" value="Chromosome"/>
</dbReference>
<dbReference type="Gene3D" id="2.40.240.20">
    <property type="entry name" value="Hypothetical PUA domain-like, domain 1"/>
    <property type="match status" value="1"/>
</dbReference>
<evidence type="ECO:0000256" key="5">
    <source>
        <dbReference type="ARBA" id="ARBA00022490"/>
    </source>
</evidence>
<evidence type="ECO:0000256" key="9">
    <source>
        <dbReference type="ARBA" id="ARBA00022691"/>
    </source>
</evidence>
<evidence type="ECO:0000313" key="14">
    <source>
        <dbReference type="EMBL" id="AVP87485.1"/>
    </source>
</evidence>
<keyword evidence="7 12" id="KW-0489">Methyltransferase</keyword>
<dbReference type="InterPro" id="IPR029026">
    <property type="entry name" value="tRNA_m1G_MTases_N"/>
</dbReference>
<sequence>MSIKNYRLYIPFNLCEGAIINLDSNLLHYISIVLRLKDNQLIRVFNSKDGEFVAKFSHNKKDSYLTVTSFMQKSKISPYLHLGIAVLKNSVLPEMINQATQLGVTHITLLQTSYSQNHSLNIHRYQKIATEAIEQCGRFDLPNISGPIMLDEFLKVDLDLLIFANEKEIDSKLLKVQNWPERVGLLIGPEGGFSLEEAQKIQKLPHALSVKLSDNILRAETAATALLAQIVLLR</sequence>
<evidence type="ECO:0000256" key="2">
    <source>
        <dbReference type="ARBA" id="ARBA00005528"/>
    </source>
</evidence>
<comment type="similarity">
    <text evidence="2 12">Belongs to the RNA methyltransferase RsmE family.</text>
</comment>
<dbReference type="SUPFAM" id="SSF75217">
    <property type="entry name" value="alpha/beta knot"/>
    <property type="match status" value="1"/>
</dbReference>
<dbReference type="InterPro" id="IPR015947">
    <property type="entry name" value="PUA-like_sf"/>
</dbReference>
<evidence type="ECO:0000256" key="6">
    <source>
        <dbReference type="ARBA" id="ARBA00022552"/>
    </source>
</evidence>
<evidence type="ECO:0000256" key="1">
    <source>
        <dbReference type="ARBA" id="ARBA00004496"/>
    </source>
</evidence>
<keyword evidence="8 12" id="KW-0808">Transferase</keyword>
<evidence type="ECO:0000256" key="12">
    <source>
        <dbReference type="PIRNR" id="PIRNR015601"/>
    </source>
</evidence>
<comment type="catalytic activity">
    <reaction evidence="11 12">
        <text>uridine(1498) in 16S rRNA + S-adenosyl-L-methionine = N(3)-methyluridine(1498) in 16S rRNA + S-adenosyl-L-homocysteine + H(+)</text>
        <dbReference type="Rhea" id="RHEA:42920"/>
        <dbReference type="Rhea" id="RHEA-COMP:10283"/>
        <dbReference type="Rhea" id="RHEA-COMP:10284"/>
        <dbReference type="ChEBI" id="CHEBI:15378"/>
        <dbReference type="ChEBI" id="CHEBI:57856"/>
        <dbReference type="ChEBI" id="CHEBI:59789"/>
        <dbReference type="ChEBI" id="CHEBI:65315"/>
        <dbReference type="ChEBI" id="CHEBI:74502"/>
        <dbReference type="EC" id="2.1.1.193"/>
    </reaction>
</comment>
<protein>
    <recommendedName>
        <fullName evidence="4 12">Ribosomal RNA small subunit methyltransferase E</fullName>
        <ecNumber evidence="3 12">2.1.1.193</ecNumber>
    </recommendedName>
</protein>
<dbReference type="GO" id="GO:0005737">
    <property type="term" value="C:cytoplasm"/>
    <property type="evidence" value="ECO:0007669"/>
    <property type="project" value="UniProtKB-SubCell"/>
</dbReference>
<keyword evidence="6 12" id="KW-0698">rRNA processing</keyword>
<accession>A0A2P1P8A9</accession>
<dbReference type="InterPro" id="IPR006700">
    <property type="entry name" value="RsmE"/>
</dbReference>
<comment type="subcellular location">
    <subcellularLocation>
        <location evidence="1 12">Cytoplasm</location>
    </subcellularLocation>
</comment>
<evidence type="ECO:0000259" key="13">
    <source>
        <dbReference type="Pfam" id="PF04452"/>
    </source>
</evidence>
<dbReference type="EMBL" id="CP027845">
    <property type="protein sequence ID" value="AVP87485.1"/>
    <property type="molecule type" value="Genomic_DNA"/>
</dbReference>
<evidence type="ECO:0000256" key="7">
    <source>
        <dbReference type="ARBA" id="ARBA00022603"/>
    </source>
</evidence>
<feature type="domain" description="Ribosomal RNA small subunit methyltransferase E methyltransferase" evidence="13">
    <location>
        <begin position="79"/>
        <end position="230"/>
    </location>
</feature>
<name>A0A2P1P8A9_9RICK</name>
<dbReference type="AlphaFoldDB" id="A0A2P1P8A9"/>
<dbReference type="KEGG" id="ptc:phytr_5400"/>
<reference evidence="14 15" key="1">
    <citation type="submission" date="2018-03" db="EMBL/GenBank/DDBJ databases">
        <title>A gene transfer event suggests a long-term partnership between eustigmatophyte algae and a novel lineage of endosymbiotic bacteria.</title>
        <authorList>
            <person name="Yurchenko T."/>
            <person name="Sevcikova T."/>
            <person name="Pribyl P."/>
            <person name="El Karkouri K."/>
            <person name="Klimes V."/>
            <person name="Amaral R."/>
            <person name="Zbrankova V."/>
            <person name="Kim E."/>
            <person name="Raoult D."/>
            <person name="Santos L.M.A."/>
            <person name="Elias M."/>
        </authorList>
    </citation>
    <scope>NUCLEOTIDE SEQUENCE [LARGE SCALE GENOMIC DNA]</scope>
    <source>
        <strain evidence="14">CCALA 838</strain>
    </source>
</reference>
<evidence type="ECO:0000256" key="3">
    <source>
        <dbReference type="ARBA" id="ARBA00012328"/>
    </source>
</evidence>
<keyword evidence="15" id="KW-1185">Reference proteome</keyword>
<dbReference type="EC" id="2.1.1.193" evidence="3 12"/>
<evidence type="ECO:0000313" key="15">
    <source>
        <dbReference type="Proteomes" id="UP000241762"/>
    </source>
</evidence>
<evidence type="ECO:0000256" key="8">
    <source>
        <dbReference type="ARBA" id="ARBA00022679"/>
    </source>
</evidence>
<evidence type="ECO:0000256" key="11">
    <source>
        <dbReference type="ARBA" id="ARBA00047944"/>
    </source>
</evidence>
<keyword evidence="5 12" id="KW-0963">Cytoplasm</keyword>
<dbReference type="InterPro" id="IPR046886">
    <property type="entry name" value="RsmE_MTase_dom"/>
</dbReference>
<dbReference type="SUPFAM" id="SSF88697">
    <property type="entry name" value="PUA domain-like"/>
    <property type="match status" value="1"/>
</dbReference>
<comment type="function">
    <text evidence="10 12">Specifically methylates the N3 position of the uracil ring of uridine 1498 (m3U1498) in 16S rRNA. Acts on the fully assembled 30S ribosomal subunit.</text>
</comment>
<dbReference type="GO" id="GO:0070475">
    <property type="term" value="P:rRNA base methylation"/>
    <property type="evidence" value="ECO:0007669"/>
    <property type="project" value="TreeGrafter"/>
</dbReference>
<dbReference type="GO" id="GO:0070042">
    <property type="term" value="F:rRNA (uridine-N3-)-methyltransferase activity"/>
    <property type="evidence" value="ECO:0007669"/>
    <property type="project" value="TreeGrafter"/>
</dbReference>
<dbReference type="PIRSF" id="PIRSF015601">
    <property type="entry name" value="MTase_slr0722"/>
    <property type="match status" value="1"/>
</dbReference>